<feature type="compositionally biased region" description="Basic residues" evidence="1">
    <location>
        <begin position="103"/>
        <end position="112"/>
    </location>
</feature>
<proteinExistence type="predicted"/>
<evidence type="ECO:0008006" key="4">
    <source>
        <dbReference type="Google" id="ProtNLM"/>
    </source>
</evidence>
<evidence type="ECO:0000313" key="2">
    <source>
        <dbReference type="EMBL" id="KAF3038102.1"/>
    </source>
</evidence>
<accession>A0A9P4WPP8</accession>
<evidence type="ECO:0000313" key="3">
    <source>
        <dbReference type="Proteomes" id="UP000758155"/>
    </source>
</evidence>
<dbReference type="OrthoDB" id="3889136at2759"/>
<protein>
    <recommendedName>
        <fullName evidence="4">Myb-like domain-containing protein</fullName>
    </recommendedName>
</protein>
<organism evidence="2 3">
    <name type="scientific">Didymella heteroderae</name>
    <dbReference type="NCBI Taxonomy" id="1769908"/>
    <lineage>
        <taxon>Eukaryota</taxon>
        <taxon>Fungi</taxon>
        <taxon>Dikarya</taxon>
        <taxon>Ascomycota</taxon>
        <taxon>Pezizomycotina</taxon>
        <taxon>Dothideomycetes</taxon>
        <taxon>Pleosporomycetidae</taxon>
        <taxon>Pleosporales</taxon>
        <taxon>Pleosporineae</taxon>
        <taxon>Didymellaceae</taxon>
        <taxon>Didymella</taxon>
    </lineage>
</organism>
<dbReference type="Proteomes" id="UP000758155">
    <property type="component" value="Unassembled WGS sequence"/>
</dbReference>
<feature type="compositionally biased region" description="Acidic residues" evidence="1">
    <location>
        <begin position="119"/>
        <end position="131"/>
    </location>
</feature>
<feature type="compositionally biased region" description="Low complexity" evidence="1">
    <location>
        <begin position="76"/>
        <end position="85"/>
    </location>
</feature>
<keyword evidence="3" id="KW-1185">Reference proteome</keyword>
<comment type="caution">
    <text evidence="2">The sequence shown here is derived from an EMBL/GenBank/DDBJ whole genome shotgun (WGS) entry which is preliminary data.</text>
</comment>
<gene>
    <name evidence="2" type="ORF">E8E12_003993</name>
</gene>
<feature type="region of interest" description="Disordered" evidence="1">
    <location>
        <begin position="65"/>
        <end position="143"/>
    </location>
</feature>
<dbReference type="EMBL" id="SWKV01000038">
    <property type="protein sequence ID" value="KAF3038102.1"/>
    <property type="molecule type" value="Genomic_DNA"/>
</dbReference>
<reference evidence="2" key="1">
    <citation type="submission" date="2019-04" db="EMBL/GenBank/DDBJ databases">
        <title>Sequencing of skin fungus with MAO and IRED activity.</title>
        <authorList>
            <person name="Marsaioli A.J."/>
            <person name="Bonatto J.M.C."/>
            <person name="Reis Junior O."/>
        </authorList>
    </citation>
    <scope>NUCLEOTIDE SEQUENCE</scope>
    <source>
        <strain evidence="2">28M1</strain>
    </source>
</reference>
<name>A0A9P4WPP8_9PLEO</name>
<evidence type="ECO:0000256" key="1">
    <source>
        <dbReference type="SAM" id="MobiDB-lite"/>
    </source>
</evidence>
<dbReference type="AlphaFoldDB" id="A0A9P4WPP8"/>
<sequence length="143" mass="15968">MPSKTKPWKWTPENDRTLFLMMMGRGTVGKYDYGQMATALSSKTNWNAVRQRVEKFRQEQKAKFEDLGWALPDGSPAKAKAAPATPKKRKGSDEEGGDETPSKTKKPRAKKAPKSEETVHDDEEVGAVDAEEGIKEEQVDETV</sequence>